<feature type="chain" id="PRO_5039536865" evidence="1">
    <location>
        <begin position="27"/>
        <end position="247"/>
    </location>
</feature>
<dbReference type="OrthoDB" id="3522933at2"/>
<dbReference type="EMBL" id="FOBF01000032">
    <property type="protein sequence ID" value="SEN67836.1"/>
    <property type="molecule type" value="Genomic_DNA"/>
</dbReference>
<evidence type="ECO:0000256" key="1">
    <source>
        <dbReference type="SAM" id="SignalP"/>
    </source>
</evidence>
<dbReference type="Proteomes" id="UP000198953">
    <property type="component" value="Unassembled WGS sequence"/>
</dbReference>
<dbReference type="PROSITE" id="PS51257">
    <property type="entry name" value="PROKAR_LIPOPROTEIN"/>
    <property type="match status" value="1"/>
</dbReference>
<accession>A0A1H8IHZ2</accession>
<feature type="signal peptide" evidence="1">
    <location>
        <begin position="1"/>
        <end position="26"/>
    </location>
</feature>
<name>A0A1H8IHZ2_9ACTN</name>
<proteinExistence type="predicted"/>
<sequence>MRKPFILALALAAVTALSACSSSHGAQVNPTQPLAYAEGKGGLDISVLRTAERDFPIYETPEQLATAKPIVAAGVIDGWQQGPILDSTAGPLDYRVVMRVRVTEPLKGVKGRQSIPDNLVFIELSQGAVLSQPNVPAKQWKPEKSVEDFEKALPVGTKVLVFPIERPVQELPMANPGAPLPANAQLMLLPPQGLILEDPQLAKQGATSGATSLVGGLEKLNVGGAGWLKYRDIQSLVDHLKAQGFKE</sequence>
<organism evidence="2 3">
    <name type="scientific">Nonomuraea pusilla</name>
    <dbReference type="NCBI Taxonomy" id="46177"/>
    <lineage>
        <taxon>Bacteria</taxon>
        <taxon>Bacillati</taxon>
        <taxon>Actinomycetota</taxon>
        <taxon>Actinomycetes</taxon>
        <taxon>Streptosporangiales</taxon>
        <taxon>Streptosporangiaceae</taxon>
        <taxon>Nonomuraea</taxon>
    </lineage>
</organism>
<dbReference type="RefSeq" id="WP_091105643.1">
    <property type="nucleotide sequence ID" value="NZ_FOBF01000032.1"/>
</dbReference>
<keyword evidence="1" id="KW-0732">Signal</keyword>
<reference evidence="2 3" key="1">
    <citation type="submission" date="2016-10" db="EMBL/GenBank/DDBJ databases">
        <authorList>
            <person name="de Groot N.N."/>
        </authorList>
    </citation>
    <scope>NUCLEOTIDE SEQUENCE [LARGE SCALE GENOMIC DNA]</scope>
    <source>
        <strain evidence="2 3">DSM 43357</strain>
    </source>
</reference>
<gene>
    <name evidence="2" type="ORF">SAMN05660976_08058</name>
</gene>
<keyword evidence="3" id="KW-1185">Reference proteome</keyword>
<protein>
    <submittedName>
        <fullName evidence="2">Uncharacterized protein</fullName>
    </submittedName>
</protein>
<evidence type="ECO:0000313" key="2">
    <source>
        <dbReference type="EMBL" id="SEN67836.1"/>
    </source>
</evidence>
<evidence type="ECO:0000313" key="3">
    <source>
        <dbReference type="Proteomes" id="UP000198953"/>
    </source>
</evidence>
<dbReference type="AlphaFoldDB" id="A0A1H8IHZ2"/>